<dbReference type="Proteomes" id="UP000001844">
    <property type="component" value="Chromosome"/>
</dbReference>
<keyword evidence="2" id="KW-1185">Reference proteome</keyword>
<organism evidence="1 2">
    <name type="scientific">Nitrosococcus halophilus (strain Nc4)</name>
    <dbReference type="NCBI Taxonomy" id="472759"/>
    <lineage>
        <taxon>Bacteria</taxon>
        <taxon>Pseudomonadati</taxon>
        <taxon>Pseudomonadota</taxon>
        <taxon>Gammaproteobacteria</taxon>
        <taxon>Chromatiales</taxon>
        <taxon>Chromatiaceae</taxon>
        <taxon>Nitrosococcus</taxon>
    </lineage>
</organism>
<dbReference type="EMBL" id="CP001798">
    <property type="protein sequence ID" value="ADE14652.1"/>
    <property type="molecule type" value="Genomic_DNA"/>
</dbReference>
<dbReference type="STRING" id="472759.Nhal_1511"/>
<dbReference type="AlphaFoldDB" id="D5C1L9"/>
<gene>
    <name evidence="1" type="ordered locus">Nhal_1511</name>
</gene>
<reference evidence="2" key="1">
    <citation type="submission" date="2010-04" db="EMBL/GenBank/DDBJ databases">
        <title>Complete genome sequence of Nitrosococcus halophilus Nc4, a salt-adapted, aerobic obligate ammonia-oxidizing sulfur purple bacterium.</title>
        <authorList>
            <consortium name="US DOE Joint Genome Institute"/>
            <person name="Campbell M.A."/>
            <person name="Malfatti S.A."/>
            <person name="Chain P.S.G."/>
            <person name="Heidelberg J.F."/>
            <person name="Ward B.B."/>
            <person name="Klotz M.G."/>
        </authorList>
    </citation>
    <scope>NUCLEOTIDE SEQUENCE [LARGE SCALE GENOMIC DNA]</scope>
    <source>
        <strain evidence="2">Nc4</strain>
    </source>
</reference>
<evidence type="ECO:0000313" key="1">
    <source>
        <dbReference type="EMBL" id="ADE14652.1"/>
    </source>
</evidence>
<accession>D5C1L9</accession>
<name>D5C1L9_NITHN</name>
<sequence>MAPEWIRANYTPFVSRLEKEITDIYQQALMACDEYGLTG</sequence>
<evidence type="ECO:0000313" key="2">
    <source>
        <dbReference type="Proteomes" id="UP000001844"/>
    </source>
</evidence>
<dbReference type="KEGG" id="nhl:Nhal_1511"/>
<proteinExistence type="predicted"/>
<protein>
    <submittedName>
        <fullName evidence="1">Uncharacterized protein</fullName>
    </submittedName>
</protein>
<dbReference type="HOGENOM" id="CLU_3313462_0_0_6"/>